<evidence type="ECO:0000313" key="1">
    <source>
        <dbReference type="EMBL" id="QQP53479.1"/>
    </source>
</evidence>
<gene>
    <name evidence="1" type="ORF">FKW44_005981</name>
</gene>
<sequence>MLPPSYKTAEAWPKWVESAMRDQAKVAAAASRSQVVWATSPDTGIGALYKMEGLQLFALWLEEQHPPRGGSISCHLGKRNK</sequence>
<dbReference type="AlphaFoldDB" id="A0A7T8QSI4"/>
<name>A0A7T8QSI4_CALRO</name>
<accession>A0A7T8QSI4</accession>
<proteinExistence type="predicted"/>
<protein>
    <submittedName>
        <fullName evidence="1">Uncharacterized protein</fullName>
    </submittedName>
</protein>
<evidence type="ECO:0000313" key="2">
    <source>
        <dbReference type="Proteomes" id="UP000595437"/>
    </source>
</evidence>
<keyword evidence="2" id="KW-1185">Reference proteome</keyword>
<dbReference type="Proteomes" id="UP000595437">
    <property type="component" value="Chromosome 4"/>
</dbReference>
<reference evidence="2" key="1">
    <citation type="submission" date="2021-01" db="EMBL/GenBank/DDBJ databases">
        <title>Caligus Genome Assembly.</title>
        <authorList>
            <person name="Gallardo-Escarate C."/>
        </authorList>
    </citation>
    <scope>NUCLEOTIDE SEQUENCE [LARGE SCALE GENOMIC DNA]</scope>
</reference>
<dbReference type="EMBL" id="CP045893">
    <property type="protein sequence ID" value="QQP53479.1"/>
    <property type="molecule type" value="Genomic_DNA"/>
</dbReference>
<organism evidence="1 2">
    <name type="scientific">Caligus rogercresseyi</name>
    <name type="common">Sea louse</name>
    <dbReference type="NCBI Taxonomy" id="217165"/>
    <lineage>
        <taxon>Eukaryota</taxon>
        <taxon>Metazoa</taxon>
        <taxon>Ecdysozoa</taxon>
        <taxon>Arthropoda</taxon>
        <taxon>Crustacea</taxon>
        <taxon>Multicrustacea</taxon>
        <taxon>Hexanauplia</taxon>
        <taxon>Copepoda</taxon>
        <taxon>Siphonostomatoida</taxon>
        <taxon>Caligidae</taxon>
        <taxon>Caligus</taxon>
    </lineage>
</organism>